<accession>A0AAD5SWG5</accession>
<dbReference type="EMBL" id="JADGJH010002853">
    <property type="protein sequence ID" value="KAJ3094449.1"/>
    <property type="molecule type" value="Genomic_DNA"/>
</dbReference>
<comment type="caution">
    <text evidence="1">The sequence shown here is derived from an EMBL/GenBank/DDBJ whole genome shotgun (WGS) entry which is preliminary data.</text>
</comment>
<reference evidence="1" key="1">
    <citation type="submission" date="2020-05" db="EMBL/GenBank/DDBJ databases">
        <title>Phylogenomic resolution of chytrid fungi.</title>
        <authorList>
            <person name="Stajich J.E."/>
            <person name="Amses K."/>
            <person name="Simmons R."/>
            <person name="Seto K."/>
            <person name="Myers J."/>
            <person name="Bonds A."/>
            <person name="Quandt C.A."/>
            <person name="Barry K."/>
            <person name="Liu P."/>
            <person name="Grigoriev I."/>
            <person name="Longcore J.E."/>
            <person name="James T.Y."/>
        </authorList>
    </citation>
    <scope>NUCLEOTIDE SEQUENCE</scope>
    <source>
        <strain evidence="1">JEL0513</strain>
    </source>
</reference>
<keyword evidence="2" id="KW-1185">Reference proteome</keyword>
<evidence type="ECO:0000313" key="2">
    <source>
        <dbReference type="Proteomes" id="UP001211907"/>
    </source>
</evidence>
<feature type="non-terminal residue" evidence="1">
    <location>
        <position position="1"/>
    </location>
</feature>
<dbReference type="AlphaFoldDB" id="A0AAD5SWG5"/>
<sequence>MPDRASLIASLESSSPVGMAFPRIYSLWTKLAERLATDQDTNKQQQQREFPALTPFEISLISQH</sequence>
<organism evidence="1 2">
    <name type="scientific">Physocladia obscura</name>
    <dbReference type="NCBI Taxonomy" id="109957"/>
    <lineage>
        <taxon>Eukaryota</taxon>
        <taxon>Fungi</taxon>
        <taxon>Fungi incertae sedis</taxon>
        <taxon>Chytridiomycota</taxon>
        <taxon>Chytridiomycota incertae sedis</taxon>
        <taxon>Chytridiomycetes</taxon>
        <taxon>Chytridiales</taxon>
        <taxon>Chytriomycetaceae</taxon>
        <taxon>Physocladia</taxon>
    </lineage>
</organism>
<dbReference type="Proteomes" id="UP001211907">
    <property type="component" value="Unassembled WGS sequence"/>
</dbReference>
<proteinExistence type="predicted"/>
<protein>
    <submittedName>
        <fullName evidence="1">Uncharacterized protein</fullName>
    </submittedName>
</protein>
<name>A0AAD5SWG5_9FUNG</name>
<evidence type="ECO:0000313" key="1">
    <source>
        <dbReference type="EMBL" id="KAJ3094449.1"/>
    </source>
</evidence>
<gene>
    <name evidence="1" type="ORF">HK100_006134</name>
</gene>